<name>A0A4R2NFI4_9BURK</name>
<dbReference type="SUPFAM" id="SSF110296">
    <property type="entry name" value="Oligoxyloglucan reducing end-specific cellobiohydrolase"/>
    <property type="match status" value="1"/>
</dbReference>
<accession>A0A4R2NFI4</accession>
<dbReference type="Pfam" id="PF14870">
    <property type="entry name" value="PSII_BNR"/>
    <property type="match status" value="1"/>
</dbReference>
<evidence type="ECO:0000256" key="3">
    <source>
        <dbReference type="SAM" id="SignalP"/>
    </source>
</evidence>
<proteinExistence type="predicted"/>
<keyword evidence="6" id="KW-1185">Reference proteome</keyword>
<feature type="signal peptide" evidence="3">
    <location>
        <begin position="1"/>
        <end position="22"/>
    </location>
</feature>
<comment type="caution">
    <text evidence="5">The sequence shown here is derived from an EMBL/GenBank/DDBJ whole genome shotgun (WGS) entry which is preliminary data.</text>
</comment>
<evidence type="ECO:0000313" key="6">
    <source>
        <dbReference type="Proteomes" id="UP000295182"/>
    </source>
</evidence>
<dbReference type="AlphaFoldDB" id="A0A4R2NFI4"/>
<dbReference type="Gene3D" id="2.130.10.10">
    <property type="entry name" value="YVTN repeat-like/Quinoprotein amine dehydrogenase"/>
    <property type="match status" value="2"/>
</dbReference>
<feature type="domain" description="Photosynthesis system II assembly factor Ycf48/Hcf136-like" evidence="4">
    <location>
        <begin position="80"/>
        <end position="234"/>
    </location>
</feature>
<gene>
    <name evidence="5" type="ORF">EV674_103153</name>
</gene>
<keyword evidence="1" id="KW-0602">Photosynthesis</keyword>
<evidence type="ECO:0000256" key="1">
    <source>
        <dbReference type="ARBA" id="ARBA00022531"/>
    </source>
</evidence>
<dbReference type="InterPro" id="IPR028203">
    <property type="entry name" value="PSII_CF48-like_dom"/>
</dbReference>
<feature type="chain" id="PRO_5020608742" evidence="3">
    <location>
        <begin position="23"/>
        <end position="333"/>
    </location>
</feature>
<evidence type="ECO:0000313" key="5">
    <source>
        <dbReference type="EMBL" id="TCP19922.1"/>
    </source>
</evidence>
<organism evidence="5 6">
    <name type="scientific">Simplicispira metamorpha</name>
    <dbReference type="NCBI Taxonomy" id="80881"/>
    <lineage>
        <taxon>Bacteria</taxon>
        <taxon>Pseudomonadati</taxon>
        <taxon>Pseudomonadota</taxon>
        <taxon>Betaproteobacteria</taxon>
        <taxon>Burkholderiales</taxon>
        <taxon>Comamonadaceae</taxon>
        <taxon>Simplicispira</taxon>
    </lineage>
</organism>
<evidence type="ECO:0000259" key="4">
    <source>
        <dbReference type="Pfam" id="PF14870"/>
    </source>
</evidence>
<protein>
    <submittedName>
        <fullName evidence="5">Photosystem II stability/assembly factor-like uncharacterized protein</fullName>
    </submittedName>
</protein>
<sequence>MRTPVGLVVAALMTLGAVQAFAPRETPPLAATRLAVDRMQINTLSTSKAGLVAGGELGTLLYSTDQGQHWERALVSAQRQALINQISFAPDGLQGMAVGHEGWILRTSDGGLSWTEVAFDEKNGEPLMGIARMPSGAWITVGAFGRALRSDDQGARWEPLALPESVADKHLNRIVGSAGGQHWLLVGEQGLVLRSTDGGAHWAVVEPFYNGSLYNAMALPGGGWLAYGMRGHVFRSDGLEAPWTRSAMPAQVSFFGHATTADGQIVLVGQGSLVATSKDGGRNFSLGRVQGRANLTDLVLAPNGTGWLASDAGLQAFSAAATASTPSSHGAAQ</sequence>
<dbReference type="Proteomes" id="UP000295182">
    <property type="component" value="Unassembled WGS sequence"/>
</dbReference>
<evidence type="ECO:0000256" key="2">
    <source>
        <dbReference type="ARBA" id="ARBA00023276"/>
    </source>
</evidence>
<reference evidence="5 6" key="1">
    <citation type="submission" date="2019-03" db="EMBL/GenBank/DDBJ databases">
        <title>Genomic Encyclopedia of Type Strains, Phase IV (KMG-IV): sequencing the most valuable type-strain genomes for metagenomic binning, comparative biology and taxonomic classification.</title>
        <authorList>
            <person name="Goeker M."/>
        </authorList>
    </citation>
    <scope>NUCLEOTIDE SEQUENCE [LARGE SCALE GENOMIC DNA]</scope>
    <source>
        <strain evidence="5 6">DSM 1837</strain>
    </source>
</reference>
<keyword evidence="2" id="KW-0604">Photosystem II</keyword>
<keyword evidence="3" id="KW-0732">Signal</keyword>
<dbReference type="CDD" id="cd15482">
    <property type="entry name" value="Sialidase_non-viral"/>
    <property type="match status" value="1"/>
</dbReference>
<dbReference type="PANTHER" id="PTHR47199:SF2">
    <property type="entry name" value="PHOTOSYSTEM II STABILITY_ASSEMBLY FACTOR HCF136, CHLOROPLASTIC"/>
    <property type="match status" value="1"/>
</dbReference>
<dbReference type="GO" id="GO:0009523">
    <property type="term" value="C:photosystem II"/>
    <property type="evidence" value="ECO:0007669"/>
    <property type="project" value="UniProtKB-KW"/>
</dbReference>
<dbReference type="EMBL" id="SLXH01000003">
    <property type="protein sequence ID" value="TCP19922.1"/>
    <property type="molecule type" value="Genomic_DNA"/>
</dbReference>
<dbReference type="PANTHER" id="PTHR47199">
    <property type="entry name" value="PHOTOSYSTEM II STABILITY/ASSEMBLY FACTOR HCF136, CHLOROPLASTIC"/>
    <property type="match status" value="1"/>
</dbReference>
<dbReference type="RefSeq" id="WP_241524907.1">
    <property type="nucleotide sequence ID" value="NZ_QXNC01000010.1"/>
</dbReference>
<dbReference type="InterPro" id="IPR015943">
    <property type="entry name" value="WD40/YVTN_repeat-like_dom_sf"/>
</dbReference>
<dbReference type="GO" id="GO:0015979">
    <property type="term" value="P:photosynthesis"/>
    <property type="evidence" value="ECO:0007669"/>
    <property type="project" value="UniProtKB-KW"/>
</dbReference>